<name>A0A183FEJ8_HELPZ</name>
<dbReference type="EMBL" id="UZAH01025367">
    <property type="protein sequence ID" value="VDO62440.1"/>
    <property type="molecule type" value="Genomic_DNA"/>
</dbReference>
<sequence length="155" mass="17326">MSRPPKKTCSDQCHPLCVDSCQSLLTALRCNEVCPDACNFSCLKQEIMKTNGRKMQNKSEYKFIIPKTATSRLSLEVAMTRVPEVPYNYPIPTLAPYYGTPTQKTCEAECMPDCSTSCITLRPALKLLNRLIESKSTSPAECLKTCTQTCEHVCM</sequence>
<dbReference type="OrthoDB" id="5806331at2759"/>
<dbReference type="Proteomes" id="UP000050761">
    <property type="component" value="Unassembled WGS sequence"/>
</dbReference>
<organism evidence="2 3">
    <name type="scientific">Heligmosomoides polygyrus</name>
    <name type="common">Parasitic roundworm</name>
    <dbReference type="NCBI Taxonomy" id="6339"/>
    <lineage>
        <taxon>Eukaryota</taxon>
        <taxon>Metazoa</taxon>
        <taxon>Ecdysozoa</taxon>
        <taxon>Nematoda</taxon>
        <taxon>Chromadorea</taxon>
        <taxon>Rhabditida</taxon>
        <taxon>Rhabditina</taxon>
        <taxon>Rhabditomorpha</taxon>
        <taxon>Strongyloidea</taxon>
        <taxon>Heligmosomidae</taxon>
        <taxon>Heligmosomoides</taxon>
    </lineage>
</organism>
<proteinExistence type="predicted"/>
<protein>
    <submittedName>
        <fullName evidence="3">ShKT domain-containing protein</fullName>
    </submittedName>
</protein>
<accession>A0A183FEJ8</accession>
<gene>
    <name evidence="1" type="ORF">HPBE_LOCUS4810</name>
</gene>
<dbReference type="AlphaFoldDB" id="A0A183FEJ8"/>
<evidence type="ECO:0000313" key="1">
    <source>
        <dbReference type="EMBL" id="VDO62440.1"/>
    </source>
</evidence>
<evidence type="ECO:0000313" key="3">
    <source>
        <dbReference type="WBParaSite" id="HPBE_0000480901-mRNA-1"/>
    </source>
</evidence>
<dbReference type="WBParaSite" id="HPBE_0000480901-mRNA-1">
    <property type="protein sequence ID" value="HPBE_0000480901-mRNA-1"/>
    <property type="gene ID" value="HPBE_0000480901"/>
</dbReference>
<accession>A0A3P7WN92</accession>
<reference evidence="1 2" key="1">
    <citation type="submission" date="2018-11" db="EMBL/GenBank/DDBJ databases">
        <authorList>
            <consortium name="Pathogen Informatics"/>
        </authorList>
    </citation>
    <scope>NUCLEOTIDE SEQUENCE [LARGE SCALE GENOMIC DNA]</scope>
</reference>
<reference evidence="3" key="2">
    <citation type="submission" date="2019-09" db="UniProtKB">
        <authorList>
            <consortium name="WormBaseParasite"/>
        </authorList>
    </citation>
    <scope>IDENTIFICATION</scope>
</reference>
<keyword evidence="2" id="KW-1185">Reference proteome</keyword>
<evidence type="ECO:0000313" key="2">
    <source>
        <dbReference type="Proteomes" id="UP000050761"/>
    </source>
</evidence>